<feature type="transmembrane region" description="Helical" evidence="5">
    <location>
        <begin position="197"/>
        <end position="221"/>
    </location>
</feature>
<feature type="transmembrane region" description="Helical" evidence="5">
    <location>
        <begin position="70"/>
        <end position="93"/>
    </location>
</feature>
<feature type="transmembrane region" description="Helical" evidence="5">
    <location>
        <begin position="294"/>
        <end position="318"/>
    </location>
</feature>
<feature type="transmembrane region" description="Helical" evidence="5">
    <location>
        <begin position="99"/>
        <end position="121"/>
    </location>
</feature>
<keyword evidence="3 5" id="KW-1133">Transmembrane helix</keyword>
<reference evidence="7 8" key="1">
    <citation type="submission" date="2020-12" db="EMBL/GenBank/DDBJ databases">
        <title>FDA dAtabase for Regulatory Grade micrObial Sequences (FDA-ARGOS): Supporting development and validation of Infectious Disease Dx tests.</title>
        <authorList>
            <person name="Sproer C."/>
            <person name="Gronow S."/>
            <person name="Severitt S."/>
            <person name="Schroder I."/>
            <person name="Tallon L."/>
            <person name="Sadzewicz L."/>
            <person name="Zhao X."/>
            <person name="Boylan J."/>
            <person name="Ott S."/>
            <person name="Bowen H."/>
            <person name="Vavikolanu K."/>
            <person name="Mehta A."/>
            <person name="Aluvathingal J."/>
            <person name="Nadendla S."/>
            <person name="Lowell S."/>
            <person name="Myers T."/>
            <person name="Yan Y."/>
            <person name="Sichtig H."/>
        </authorList>
    </citation>
    <scope>NUCLEOTIDE SEQUENCE [LARGE SCALE GENOMIC DNA]</scope>
    <source>
        <strain evidence="7 8">FDAARGOS_990</strain>
    </source>
</reference>
<feature type="transmembrane region" description="Helical" evidence="5">
    <location>
        <begin position="38"/>
        <end position="58"/>
    </location>
</feature>
<dbReference type="EMBL" id="CP065989">
    <property type="protein sequence ID" value="QQB13903.1"/>
    <property type="molecule type" value="Genomic_DNA"/>
</dbReference>
<keyword evidence="2 5" id="KW-0812">Transmembrane</keyword>
<feature type="transmembrane region" description="Helical" evidence="5">
    <location>
        <begin position="268"/>
        <end position="288"/>
    </location>
</feature>
<accession>A0A7T3ZYB4</accession>
<dbReference type="PANTHER" id="PTHR23508:SF10">
    <property type="entry name" value="CARBOXYLIC ACID TRANSPORTER PROTEIN HOMOLOG"/>
    <property type="match status" value="1"/>
</dbReference>
<dbReference type="InterPro" id="IPR020846">
    <property type="entry name" value="MFS_dom"/>
</dbReference>
<dbReference type="Proteomes" id="UP000595374">
    <property type="component" value="Chromosome"/>
</dbReference>
<dbReference type="InterPro" id="IPR036259">
    <property type="entry name" value="MFS_trans_sf"/>
</dbReference>
<dbReference type="AlphaFoldDB" id="A0A7T3ZYB4"/>
<evidence type="ECO:0000313" key="8">
    <source>
        <dbReference type="Proteomes" id="UP000595374"/>
    </source>
</evidence>
<dbReference type="PROSITE" id="PS50850">
    <property type="entry name" value="MFS"/>
    <property type="match status" value="1"/>
</dbReference>
<evidence type="ECO:0000256" key="2">
    <source>
        <dbReference type="ARBA" id="ARBA00022692"/>
    </source>
</evidence>
<proteinExistence type="predicted"/>
<dbReference type="InterPro" id="IPR011701">
    <property type="entry name" value="MFS"/>
</dbReference>
<dbReference type="GO" id="GO:0046943">
    <property type="term" value="F:carboxylic acid transmembrane transporter activity"/>
    <property type="evidence" value="ECO:0007669"/>
    <property type="project" value="TreeGrafter"/>
</dbReference>
<sequence>MAIFVSWTLVVSDGYDLIVFGTVQSSLIESTGWGLTNASIGTLGSLAFVGMMLGALFGGRLGDRFGQKRTVIICTIVFTCLNALCGAVDSPVLFGVLRFLAGVGLGGLLPSSNALVAGLVAPRWRATVATIMMSGVPVGGILAALTGLIVIPTLGWRWMFFLTLVSLLIIPFALKYLPSRGPEEASARADRTNRSSLFAGPYAPISALFAIAALAVLFVWFGLGIWLPRLLETQGYDLGSALTFALTLNIGAVIGSILTAWAGTRYGALAAAAVATALTGLAMVAMISDQLPIVVTYLLLIVAGIGTHGSMCLIIGAINNTYPAAIRGTALGWALGMGRLGAVLAPQAGGLLIGTAAGVAAVYGVFAGGAIFAAAVMGVLILVIRRAALSVPDDTAALAGASSAGATAANTAHTS</sequence>
<comment type="subcellular location">
    <subcellularLocation>
        <location evidence="1">Cell membrane</location>
        <topology evidence="1">Multi-pass membrane protein</topology>
    </subcellularLocation>
</comment>
<feature type="domain" description="Major facilitator superfamily (MFS) profile" evidence="6">
    <location>
        <begin position="2"/>
        <end position="387"/>
    </location>
</feature>
<dbReference type="RefSeq" id="WP_198499055.1">
    <property type="nucleotide sequence ID" value="NZ_CP065989.1"/>
</dbReference>
<feature type="transmembrane region" description="Helical" evidence="5">
    <location>
        <begin position="360"/>
        <end position="384"/>
    </location>
</feature>
<evidence type="ECO:0000313" key="7">
    <source>
        <dbReference type="EMBL" id="QQB13903.1"/>
    </source>
</evidence>
<gene>
    <name evidence="7" type="ORF">I6H47_14125</name>
</gene>
<organism evidence="7 8">
    <name type="scientific">Brevibacterium casei</name>
    <dbReference type="NCBI Taxonomy" id="33889"/>
    <lineage>
        <taxon>Bacteria</taxon>
        <taxon>Bacillati</taxon>
        <taxon>Actinomycetota</taxon>
        <taxon>Actinomycetes</taxon>
        <taxon>Micrococcales</taxon>
        <taxon>Brevibacteriaceae</taxon>
        <taxon>Brevibacterium</taxon>
    </lineage>
</organism>
<feature type="transmembrane region" description="Helical" evidence="5">
    <location>
        <begin position="128"/>
        <end position="152"/>
    </location>
</feature>
<feature type="transmembrane region" description="Helical" evidence="5">
    <location>
        <begin position="241"/>
        <end position="261"/>
    </location>
</feature>
<dbReference type="SUPFAM" id="SSF103473">
    <property type="entry name" value="MFS general substrate transporter"/>
    <property type="match status" value="1"/>
</dbReference>
<evidence type="ECO:0000256" key="4">
    <source>
        <dbReference type="ARBA" id="ARBA00023136"/>
    </source>
</evidence>
<dbReference type="Pfam" id="PF07690">
    <property type="entry name" value="MFS_1"/>
    <property type="match status" value="1"/>
</dbReference>
<keyword evidence="4 5" id="KW-0472">Membrane</keyword>
<dbReference type="PANTHER" id="PTHR23508">
    <property type="entry name" value="CARBOXYLIC ACID TRANSPORTER PROTEIN HOMOLOG"/>
    <property type="match status" value="1"/>
</dbReference>
<evidence type="ECO:0000256" key="5">
    <source>
        <dbReference type="SAM" id="Phobius"/>
    </source>
</evidence>
<protein>
    <submittedName>
        <fullName evidence="7">MFS transporter</fullName>
    </submittedName>
</protein>
<feature type="transmembrane region" description="Helical" evidence="5">
    <location>
        <begin position="330"/>
        <end position="354"/>
    </location>
</feature>
<name>A0A7T3ZYB4_9MICO</name>
<dbReference type="GO" id="GO:0005886">
    <property type="term" value="C:plasma membrane"/>
    <property type="evidence" value="ECO:0007669"/>
    <property type="project" value="UniProtKB-SubCell"/>
</dbReference>
<evidence type="ECO:0000256" key="3">
    <source>
        <dbReference type="ARBA" id="ARBA00022989"/>
    </source>
</evidence>
<evidence type="ECO:0000256" key="1">
    <source>
        <dbReference type="ARBA" id="ARBA00004651"/>
    </source>
</evidence>
<dbReference type="Gene3D" id="1.20.1250.20">
    <property type="entry name" value="MFS general substrate transporter like domains"/>
    <property type="match status" value="1"/>
</dbReference>
<evidence type="ECO:0000259" key="6">
    <source>
        <dbReference type="PROSITE" id="PS50850"/>
    </source>
</evidence>
<feature type="transmembrane region" description="Helical" evidence="5">
    <location>
        <begin position="158"/>
        <end position="177"/>
    </location>
</feature>